<evidence type="ECO:0000256" key="1">
    <source>
        <dbReference type="SAM" id="SignalP"/>
    </source>
</evidence>
<evidence type="ECO:0000313" key="3">
    <source>
        <dbReference type="Proteomes" id="UP000182658"/>
    </source>
</evidence>
<evidence type="ECO:0000313" key="2">
    <source>
        <dbReference type="EMBL" id="OIW29652.1"/>
    </source>
</evidence>
<reference evidence="2 3" key="1">
    <citation type="submission" date="2016-10" db="EMBL/GenBank/DDBJ databases">
        <title>Draft genome sequence of Coniochaeta ligniaria NRRL30616, a lignocellulolytic fungus for bioabatement of inhibitors in plant biomass hydrolysates.</title>
        <authorList>
            <consortium name="DOE Joint Genome Institute"/>
            <person name="Jimenez D.J."/>
            <person name="Hector R.E."/>
            <person name="Riley R."/>
            <person name="Sun H."/>
            <person name="Grigoriev I.V."/>
            <person name="Van Elsas J.D."/>
            <person name="Nichols N.N."/>
        </authorList>
    </citation>
    <scope>NUCLEOTIDE SEQUENCE [LARGE SCALE GENOMIC DNA]</scope>
    <source>
        <strain evidence="2 3">NRRL 30616</strain>
    </source>
</reference>
<proteinExistence type="predicted"/>
<organism evidence="2 3">
    <name type="scientific">Coniochaeta ligniaria NRRL 30616</name>
    <dbReference type="NCBI Taxonomy" id="1408157"/>
    <lineage>
        <taxon>Eukaryota</taxon>
        <taxon>Fungi</taxon>
        <taxon>Dikarya</taxon>
        <taxon>Ascomycota</taxon>
        <taxon>Pezizomycotina</taxon>
        <taxon>Sordariomycetes</taxon>
        <taxon>Sordariomycetidae</taxon>
        <taxon>Coniochaetales</taxon>
        <taxon>Coniochaetaceae</taxon>
        <taxon>Coniochaeta</taxon>
    </lineage>
</organism>
<sequence>MSVGLVWVWVDWPFIVGIEQLSGEHADNEAGLALSSHTQSRICWGSFLVPPLALDGSLRRYNMSGSLGSDGSYPIQQSHRLIDAWYYFLDLLLFPDPLPTADKVFSSDSQYRSSRYMYAISYMTNVEKLTLNVARPGLTTSKTNDVVDMHPTWAVRLA</sequence>
<dbReference type="EMBL" id="KV875097">
    <property type="protein sequence ID" value="OIW29652.1"/>
    <property type="molecule type" value="Genomic_DNA"/>
</dbReference>
<feature type="signal peptide" evidence="1">
    <location>
        <begin position="1"/>
        <end position="17"/>
    </location>
</feature>
<name>A0A1J7JK57_9PEZI</name>
<dbReference type="InParanoid" id="A0A1J7JK57"/>
<protein>
    <submittedName>
        <fullName evidence="2">Uncharacterized protein</fullName>
    </submittedName>
</protein>
<dbReference type="Proteomes" id="UP000182658">
    <property type="component" value="Unassembled WGS sequence"/>
</dbReference>
<gene>
    <name evidence="2" type="ORF">CONLIGDRAFT_643734</name>
</gene>
<dbReference type="AlphaFoldDB" id="A0A1J7JK57"/>
<keyword evidence="3" id="KW-1185">Reference proteome</keyword>
<keyword evidence="1" id="KW-0732">Signal</keyword>
<feature type="chain" id="PRO_5013131623" evidence="1">
    <location>
        <begin position="18"/>
        <end position="158"/>
    </location>
</feature>
<accession>A0A1J7JK57</accession>